<dbReference type="InterPro" id="IPR000719">
    <property type="entry name" value="Prot_kinase_dom"/>
</dbReference>
<dbReference type="InterPro" id="IPR011009">
    <property type="entry name" value="Kinase-like_dom_sf"/>
</dbReference>
<feature type="domain" description="Protein kinase" evidence="6">
    <location>
        <begin position="257"/>
        <end position="691"/>
    </location>
</feature>
<dbReference type="PROSITE" id="PS50011">
    <property type="entry name" value="PROTEIN_KINASE_DOM"/>
    <property type="match status" value="1"/>
</dbReference>
<dbReference type="SUPFAM" id="SSF56112">
    <property type="entry name" value="Protein kinase-like (PK-like)"/>
    <property type="match status" value="1"/>
</dbReference>
<name>A0A9W5T9J1_BABOV</name>
<dbReference type="InterPro" id="IPR050494">
    <property type="entry name" value="Ser_Thr_dual-spec_kinase"/>
</dbReference>
<organism evidence="7 8">
    <name type="scientific">Babesia ovis</name>
    <dbReference type="NCBI Taxonomy" id="5869"/>
    <lineage>
        <taxon>Eukaryota</taxon>
        <taxon>Sar</taxon>
        <taxon>Alveolata</taxon>
        <taxon>Apicomplexa</taxon>
        <taxon>Aconoidasida</taxon>
        <taxon>Piroplasmida</taxon>
        <taxon>Babesiidae</taxon>
        <taxon>Babesia</taxon>
    </lineage>
</organism>
<dbReference type="PANTHER" id="PTHR24058:SF124">
    <property type="entry name" value="PROTEIN KINASE SUPERFAMILY PROTEIN"/>
    <property type="match status" value="1"/>
</dbReference>
<sequence>MEIPETTSSTATPQSGAQAITAKMPRYTYYLSNYEYLGPSGNHNFSVDDDKSHATSPKFGVDNALDEVVSNVDDCNTLSGSFSGVSVNQPSSQNVGGDPGKLINTFDNTTENSNPAPCFGKADSISRSSDRQDPAKFFTVDANDELGSASVAEECNSYYSESPMHFEEQRNMRAAVFVDQPLADRRQRWMTKYFSGNVEQFRKKQKAWMDELARRVTTGKELSEFPIKCVFAWGETGSDGKFDPLYIKEGDIIVDRFHVSAILGHTPFSVVVKALDQQNSEEVCVKISMPETVSQAIDEINLLKTLNAAKTQDNCAIVQLKDYFYFRGCIFTILELLGPNLYEATRDIYNKRVAAVTHSRTNGREQTAKHTDGWTLKAISKIARDILVSMKYLHGFGIINCDIKPENIVLNTRAESPFVKLIDFGSSCYIQERLSHYVQSRSYRAPEVIMGLPYDTQIDIWSLGCVLCEIYIQRILFPSDNNATLMASMISLLGVPPVYLLEHKMNSSFMVLPNGNVADLSVSTEMLKGRQKGVASDYQSSMRCNMSVSNSSVGSIITSHLGMKTDAYTNADYDSMMDINESQGDADALMADNTYITPRKYSIMQEGLVAQCDHSIHLKQGNKGIKIDFCDRRSNPKCVRIIEPSRCTIDEMLNTSASAELSTFGDFIKGLLQYDPLERLTAESALSHRFITENCSSD</sequence>
<keyword evidence="8" id="KW-1185">Reference proteome</keyword>
<dbReference type="EMBL" id="BLIY01000006">
    <property type="protein sequence ID" value="GFE53551.1"/>
    <property type="molecule type" value="Genomic_DNA"/>
</dbReference>
<dbReference type="PANTHER" id="PTHR24058">
    <property type="entry name" value="DUAL SPECIFICITY PROTEIN KINASE"/>
    <property type="match status" value="1"/>
</dbReference>
<dbReference type="Gene3D" id="1.10.510.10">
    <property type="entry name" value="Transferase(Phosphotransferase) domain 1"/>
    <property type="match status" value="2"/>
</dbReference>
<keyword evidence="1" id="KW-0723">Serine/threonine-protein kinase</keyword>
<keyword evidence="2" id="KW-0808">Transferase</keyword>
<gene>
    <name evidence="7" type="ORF">BaOVIS_009550</name>
</gene>
<evidence type="ECO:0000256" key="3">
    <source>
        <dbReference type="ARBA" id="ARBA00022741"/>
    </source>
</evidence>
<evidence type="ECO:0000256" key="4">
    <source>
        <dbReference type="ARBA" id="ARBA00022777"/>
    </source>
</evidence>
<dbReference type="Proteomes" id="UP001057455">
    <property type="component" value="Unassembled WGS sequence"/>
</dbReference>
<protein>
    <submittedName>
        <fullName evidence="7">Kinase domain containing protein protein</fullName>
    </submittedName>
</protein>
<dbReference type="OrthoDB" id="9332038at2759"/>
<evidence type="ECO:0000256" key="2">
    <source>
        <dbReference type="ARBA" id="ARBA00022679"/>
    </source>
</evidence>
<evidence type="ECO:0000259" key="6">
    <source>
        <dbReference type="PROSITE" id="PS50011"/>
    </source>
</evidence>
<keyword evidence="5" id="KW-0067">ATP-binding</keyword>
<accession>A0A9W5T9J1</accession>
<dbReference type="Pfam" id="PF00069">
    <property type="entry name" value="Pkinase"/>
    <property type="match status" value="1"/>
</dbReference>
<evidence type="ECO:0000256" key="5">
    <source>
        <dbReference type="ARBA" id="ARBA00022840"/>
    </source>
</evidence>
<dbReference type="GO" id="GO:0004674">
    <property type="term" value="F:protein serine/threonine kinase activity"/>
    <property type="evidence" value="ECO:0007669"/>
    <property type="project" value="UniProtKB-KW"/>
</dbReference>
<proteinExistence type="predicted"/>
<keyword evidence="3" id="KW-0547">Nucleotide-binding</keyword>
<keyword evidence="4 7" id="KW-0418">Kinase</keyword>
<dbReference type="AlphaFoldDB" id="A0A9W5T9J1"/>
<dbReference type="SMART" id="SM00220">
    <property type="entry name" value="S_TKc"/>
    <property type="match status" value="1"/>
</dbReference>
<comment type="caution">
    <text evidence="7">The sequence shown here is derived from an EMBL/GenBank/DDBJ whole genome shotgun (WGS) entry which is preliminary data.</text>
</comment>
<reference evidence="7" key="1">
    <citation type="submission" date="2019-12" db="EMBL/GenBank/DDBJ databases">
        <title>Genome sequence of Babesia ovis.</title>
        <authorList>
            <person name="Yamagishi J."/>
            <person name="Sevinc F."/>
            <person name="Xuan X."/>
        </authorList>
    </citation>
    <scope>NUCLEOTIDE SEQUENCE</scope>
    <source>
        <strain evidence="7">Selcuk</strain>
    </source>
</reference>
<evidence type="ECO:0000256" key="1">
    <source>
        <dbReference type="ARBA" id="ARBA00022527"/>
    </source>
</evidence>
<dbReference type="GO" id="GO:0005524">
    <property type="term" value="F:ATP binding"/>
    <property type="evidence" value="ECO:0007669"/>
    <property type="project" value="UniProtKB-KW"/>
</dbReference>
<evidence type="ECO:0000313" key="8">
    <source>
        <dbReference type="Proteomes" id="UP001057455"/>
    </source>
</evidence>
<evidence type="ECO:0000313" key="7">
    <source>
        <dbReference type="EMBL" id="GFE53551.1"/>
    </source>
</evidence>